<reference evidence="4" key="3">
    <citation type="submission" date="2015-04" db="UniProtKB">
        <authorList>
            <consortium name="EnsemblPlants"/>
        </authorList>
    </citation>
    <scope>IDENTIFICATION</scope>
</reference>
<dbReference type="GO" id="GO:0000287">
    <property type="term" value="F:magnesium ion binding"/>
    <property type="evidence" value="ECO:0007669"/>
    <property type="project" value="TreeGrafter"/>
</dbReference>
<dbReference type="HOGENOM" id="CLU_003125_3_3_1"/>
<dbReference type="eggNOG" id="ENOG502QQN6">
    <property type="taxonomic scope" value="Eukaryota"/>
</dbReference>
<keyword evidence="2" id="KW-0479">Metal-binding</keyword>
<sequence length="284" mass="31775">MYLEQYGGSGDVWIGKDAWVGNGMYLNAAKASFKNFQRLCQLEWTTLESWHSKSNFQTYGVTRKNALRAYFLAAANIFEPSQAKERLAWARTAILAEAISWLLREPTIQDSTDHSLVRALSELIDPQPLNATVGENLREAWRQWLMALTQNGPSVGGDTALLLARTVEICSGRYQVSVEQQKHELAEFSRLELLTSSICDKLSTTGSLSRQDGGNMESGEINLDQEVDLHMQELSHLVLEGNSGIDTVTCQTYLSVVKSFYYVAYSSPETIHGHISKVLFEDVL</sequence>
<protein>
    <submittedName>
        <fullName evidence="4">Uncharacterized protein</fullName>
    </submittedName>
</protein>
<dbReference type="Gene3D" id="1.10.600.10">
    <property type="entry name" value="Farnesyl Diphosphate Synthase"/>
    <property type="match status" value="1"/>
</dbReference>
<evidence type="ECO:0000313" key="4">
    <source>
        <dbReference type="EnsemblPlants" id="LPERR11G11150.1"/>
    </source>
</evidence>
<dbReference type="GO" id="GO:0010333">
    <property type="term" value="F:terpene synthase activity"/>
    <property type="evidence" value="ECO:0007669"/>
    <property type="project" value="InterPro"/>
</dbReference>
<comment type="cofactor">
    <cofactor evidence="1">
        <name>Mg(2+)</name>
        <dbReference type="ChEBI" id="CHEBI:18420"/>
    </cofactor>
</comment>
<keyword evidence="3" id="KW-0460">Magnesium</keyword>
<organism evidence="4 5">
    <name type="scientific">Leersia perrieri</name>
    <dbReference type="NCBI Taxonomy" id="77586"/>
    <lineage>
        <taxon>Eukaryota</taxon>
        <taxon>Viridiplantae</taxon>
        <taxon>Streptophyta</taxon>
        <taxon>Embryophyta</taxon>
        <taxon>Tracheophyta</taxon>
        <taxon>Spermatophyta</taxon>
        <taxon>Magnoliopsida</taxon>
        <taxon>Liliopsida</taxon>
        <taxon>Poales</taxon>
        <taxon>Poaceae</taxon>
        <taxon>BOP clade</taxon>
        <taxon>Oryzoideae</taxon>
        <taxon>Oryzeae</taxon>
        <taxon>Oryzinae</taxon>
        <taxon>Leersia</taxon>
    </lineage>
</organism>
<evidence type="ECO:0000256" key="2">
    <source>
        <dbReference type="ARBA" id="ARBA00022723"/>
    </source>
</evidence>
<evidence type="ECO:0000256" key="1">
    <source>
        <dbReference type="ARBA" id="ARBA00001946"/>
    </source>
</evidence>
<dbReference type="EnsemblPlants" id="LPERR11G11150.1">
    <property type="protein sequence ID" value="LPERR11G11150.1"/>
    <property type="gene ID" value="LPERR11G11150"/>
</dbReference>
<proteinExistence type="predicted"/>
<dbReference type="SUPFAM" id="SSF48576">
    <property type="entry name" value="Terpenoid synthases"/>
    <property type="match status" value="1"/>
</dbReference>
<dbReference type="PANTHER" id="PTHR31739">
    <property type="entry name" value="ENT-COPALYL DIPHOSPHATE SYNTHASE, CHLOROPLASTIC"/>
    <property type="match status" value="1"/>
</dbReference>
<dbReference type="GO" id="GO:0009686">
    <property type="term" value="P:gibberellin biosynthetic process"/>
    <property type="evidence" value="ECO:0007669"/>
    <property type="project" value="TreeGrafter"/>
</dbReference>
<reference evidence="4 5" key="1">
    <citation type="submission" date="2012-08" db="EMBL/GenBank/DDBJ databases">
        <title>Oryza genome evolution.</title>
        <authorList>
            <person name="Wing R.A."/>
        </authorList>
    </citation>
    <scope>NUCLEOTIDE SEQUENCE</scope>
</reference>
<keyword evidence="5" id="KW-1185">Reference proteome</keyword>
<dbReference type="Proteomes" id="UP000032180">
    <property type="component" value="Chromosome 11"/>
</dbReference>
<dbReference type="Gramene" id="LPERR11G11150.1">
    <property type="protein sequence ID" value="LPERR11G11150.1"/>
    <property type="gene ID" value="LPERR11G11150"/>
</dbReference>
<evidence type="ECO:0000313" key="5">
    <source>
        <dbReference type="Proteomes" id="UP000032180"/>
    </source>
</evidence>
<reference evidence="5" key="2">
    <citation type="submission" date="2013-12" db="EMBL/GenBank/DDBJ databases">
        <authorList>
            <person name="Yu Y."/>
            <person name="Lee S."/>
            <person name="de Baynast K."/>
            <person name="Wissotski M."/>
            <person name="Liu L."/>
            <person name="Talag J."/>
            <person name="Goicoechea J."/>
            <person name="Angelova A."/>
            <person name="Jetty R."/>
            <person name="Kudrna D."/>
            <person name="Golser W."/>
            <person name="Rivera L."/>
            <person name="Zhang J."/>
            <person name="Wing R."/>
        </authorList>
    </citation>
    <scope>NUCLEOTIDE SEQUENCE</scope>
</reference>
<dbReference type="InterPro" id="IPR008949">
    <property type="entry name" value="Isoprenoid_synthase_dom_sf"/>
</dbReference>
<name>A0A0D9XS82_9ORYZ</name>
<evidence type="ECO:0000256" key="3">
    <source>
        <dbReference type="ARBA" id="ARBA00022842"/>
    </source>
</evidence>
<accession>A0A0D9XS82</accession>
<dbReference type="AlphaFoldDB" id="A0A0D9XS82"/>
<dbReference type="PANTHER" id="PTHR31739:SF4">
    <property type="entry name" value="ENT-COPALYL DIPHOSPHATE SYNTHASE, CHLOROPLASTIC"/>
    <property type="match status" value="1"/>
</dbReference>
<dbReference type="InterPro" id="IPR050148">
    <property type="entry name" value="Terpene_synthase-like"/>
</dbReference>
<dbReference type="GO" id="GO:0009507">
    <property type="term" value="C:chloroplast"/>
    <property type="evidence" value="ECO:0007669"/>
    <property type="project" value="TreeGrafter"/>
</dbReference>
<dbReference type="STRING" id="77586.A0A0D9XS82"/>